<reference evidence="4" key="1">
    <citation type="submission" date="2018-10" db="EMBL/GenBank/DDBJ databases">
        <title>Effector identification in a new, highly contiguous assembly of the strawberry crown rot pathogen Phytophthora cactorum.</title>
        <authorList>
            <person name="Armitage A.D."/>
            <person name="Nellist C.F."/>
            <person name="Bates H."/>
            <person name="Vickerstaff R.J."/>
            <person name="Harrison R.J."/>
        </authorList>
    </citation>
    <scope>NUCLEOTIDE SEQUENCE</scope>
    <source>
        <strain evidence="4">4032</strain>
    </source>
</reference>
<name>A0A8T1CJA6_9STRA</name>
<dbReference type="GO" id="GO:0006281">
    <property type="term" value="P:DNA repair"/>
    <property type="evidence" value="ECO:0007669"/>
    <property type="project" value="UniProtKB-KW"/>
</dbReference>
<gene>
    <name evidence="4" type="ORF">PC115_g9397</name>
</gene>
<keyword evidence="1" id="KW-0067">ATP-binding</keyword>
<dbReference type="GO" id="GO:0043139">
    <property type="term" value="F:5'-3' DNA helicase activity"/>
    <property type="evidence" value="ECO:0007669"/>
    <property type="project" value="UniProtKB-EC"/>
</dbReference>
<evidence type="ECO:0000313" key="4">
    <source>
        <dbReference type="EMBL" id="KAG2921931.1"/>
    </source>
</evidence>
<evidence type="ECO:0000256" key="1">
    <source>
        <dbReference type="RuleBase" id="RU363044"/>
    </source>
</evidence>
<dbReference type="GO" id="GO:0006310">
    <property type="term" value="P:DNA recombination"/>
    <property type="evidence" value="ECO:0007669"/>
    <property type="project" value="UniProtKB-KW"/>
</dbReference>
<feature type="domain" description="Helitron helicase-like" evidence="3">
    <location>
        <begin position="186"/>
        <end position="398"/>
    </location>
</feature>
<dbReference type="VEuPathDB" id="FungiDB:PC110_g23297"/>
<dbReference type="GO" id="GO:0016787">
    <property type="term" value="F:hydrolase activity"/>
    <property type="evidence" value="ECO:0007669"/>
    <property type="project" value="UniProtKB-KW"/>
</dbReference>
<protein>
    <recommendedName>
        <fullName evidence="1">ATP-dependent DNA helicase</fullName>
        <ecNumber evidence="1">5.6.2.3</ecNumber>
    </recommendedName>
</protein>
<feature type="domain" description="DNA helicase Pif1-like DEAD-box helicase" evidence="2">
    <location>
        <begin position="837"/>
        <end position="1053"/>
    </location>
</feature>
<evidence type="ECO:0000259" key="3">
    <source>
        <dbReference type="Pfam" id="PF14214"/>
    </source>
</evidence>
<dbReference type="PANTHER" id="PTHR10492:SF57">
    <property type="entry name" value="ATP-DEPENDENT DNA HELICASE"/>
    <property type="match status" value="1"/>
</dbReference>
<comment type="caution">
    <text evidence="4">The sequence shown here is derived from an EMBL/GenBank/DDBJ whole genome shotgun (WGS) entry which is preliminary data.</text>
</comment>
<dbReference type="Proteomes" id="UP000774804">
    <property type="component" value="Unassembled WGS sequence"/>
</dbReference>
<dbReference type="Gene3D" id="3.40.50.300">
    <property type="entry name" value="P-loop containing nucleotide triphosphate hydrolases"/>
    <property type="match status" value="1"/>
</dbReference>
<keyword evidence="1" id="KW-0234">DNA repair</keyword>
<dbReference type="PANTHER" id="PTHR10492">
    <property type="match status" value="1"/>
</dbReference>
<dbReference type="InterPro" id="IPR025476">
    <property type="entry name" value="Helitron_helicase-like"/>
</dbReference>
<accession>A0A8T1CJA6</accession>
<dbReference type="GO" id="GO:0005524">
    <property type="term" value="F:ATP binding"/>
    <property type="evidence" value="ECO:0007669"/>
    <property type="project" value="UniProtKB-KW"/>
</dbReference>
<dbReference type="InterPro" id="IPR027417">
    <property type="entry name" value="P-loop_NTPase"/>
</dbReference>
<dbReference type="GO" id="GO:0000723">
    <property type="term" value="P:telomere maintenance"/>
    <property type="evidence" value="ECO:0007669"/>
    <property type="project" value="InterPro"/>
</dbReference>
<keyword evidence="1" id="KW-0378">Hydrolase</keyword>
<dbReference type="InterPro" id="IPR010285">
    <property type="entry name" value="DNA_helicase_pif1-like_DEAD"/>
</dbReference>
<keyword evidence="1" id="KW-0547">Nucleotide-binding</keyword>
<proteinExistence type="inferred from homology"/>
<dbReference type="SUPFAM" id="SSF52540">
    <property type="entry name" value="P-loop containing nucleoside triphosphate hydrolases"/>
    <property type="match status" value="1"/>
</dbReference>
<dbReference type="Pfam" id="PF14214">
    <property type="entry name" value="Helitron_like_N"/>
    <property type="match status" value="1"/>
</dbReference>
<comment type="catalytic activity">
    <reaction evidence="1">
        <text>ATP + H2O = ADP + phosphate + H(+)</text>
        <dbReference type="Rhea" id="RHEA:13065"/>
        <dbReference type="ChEBI" id="CHEBI:15377"/>
        <dbReference type="ChEBI" id="CHEBI:15378"/>
        <dbReference type="ChEBI" id="CHEBI:30616"/>
        <dbReference type="ChEBI" id="CHEBI:43474"/>
        <dbReference type="ChEBI" id="CHEBI:456216"/>
        <dbReference type="EC" id="5.6.2.3"/>
    </reaction>
</comment>
<dbReference type="Pfam" id="PF05970">
    <property type="entry name" value="PIF1"/>
    <property type="match status" value="1"/>
</dbReference>
<comment type="similarity">
    <text evidence="1">Belongs to the helicase family.</text>
</comment>
<keyword evidence="1" id="KW-0347">Helicase</keyword>
<keyword evidence="1" id="KW-0233">DNA recombination</keyword>
<sequence length="1069" mass="122644">MGHYLGSLLPYTDQITNQPVTPKFAQIYIVDPDMQQWATRRRGIFSDLCPVALGDIEAMMAEHNPLAQQFLTFGKRLRDLRERGGDSVDVRFYLHENRSRPGTYKLPIVSEVGATMIEDSNLDQPRDIILYAKDHRLFRLYETHATYDPLQYPLLLPYGELDWTYTDTYDGDIVRRNKREMSLREHVAYRLYQKCDDQSVLHQGGRLFQQYCVDQRAKCEQEQLRWVAAHQPEIRADRYSGLNDSLMSESTTVLGEGEAPLSEYNRSAHTLQHPDQPRQRDNHFLNQIGKRVMLPSSHSVGPRSMYKSYQDSMTIVREYGKPDAFVTMACSPTWEEIMEKIPDGQTAQDRPDIIARVWQLKLGAELKDLDEGVPRRVHAQIYVVEFQKRGLLHAHILVILAEDDKPRTRQITNKMVSADLPEGEEPPFVRNCHYVHDSRTVWGCTSQRVYRRRRRAAGVVLINGKEYDNETINLWVVPYNPYLSQKYRCHINVEVCTAITAVKYLYKCVYKGSDKAVITVEAVRGEGNQTQIEPNEILRFLNARYIYPVEACVRLLDYSVQGKTHAITQLTIHSENEQMVTFRSSDDPAVVVTRGKHTMLTRFFELCASEAPENQGAKSALYQDIPKLFRWDTNAKRWVRRKWYQAALGRMIHVSPRDMQRFYMRVLLCHRKGPTSFKNLRTVDGVTYDSYRKAALHAGYLEDDSEWVACMTEASQFRMSYQLRQLFATIIVYSQVVEVGALWERFYDDLSLSCNYKYRNLEGIAKEEMVKFHTLKNLNDLLLTNGSAVAHFEDLPQLSEYPHLVLDSLLQNNIIRREMEGHNHDILQETVDQEHLLNDEQRSVYSTIINAVDNPTPGNTLFFIDGPGGTGKSTLLKHILEKVRLSGKIALAVASSGIASLLLVGGRTAHSTFKIPLRLNDTSTCSIYKQSHLKGLIQKASLVIWDEVPMTQRHAFGAVDRSLRGLMDNDDEAFGGKVFVLSGDFRQILPVVVRGTPAQTIDACLKSSTLWPKFQQLHLRENMRVMSAQNESTATELAEFSELLLQVGEGRHEINSPLDRAVSRYRRAC</sequence>
<dbReference type="AlphaFoldDB" id="A0A8T1CJA6"/>
<organism evidence="4 5">
    <name type="scientific">Phytophthora cactorum</name>
    <dbReference type="NCBI Taxonomy" id="29920"/>
    <lineage>
        <taxon>Eukaryota</taxon>
        <taxon>Sar</taxon>
        <taxon>Stramenopiles</taxon>
        <taxon>Oomycota</taxon>
        <taxon>Peronosporomycetes</taxon>
        <taxon>Peronosporales</taxon>
        <taxon>Peronosporaceae</taxon>
        <taxon>Phytophthora</taxon>
    </lineage>
</organism>
<dbReference type="EMBL" id="RCMI01000257">
    <property type="protein sequence ID" value="KAG2921931.1"/>
    <property type="molecule type" value="Genomic_DNA"/>
</dbReference>
<keyword evidence="1" id="KW-0227">DNA damage</keyword>
<comment type="cofactor">
    <cofactor evidence="1">
        <name>Mg(2+)</name>
        <dbReference type="ChEBI" id="CHEBI:18420"/>
    </cofactor>
</comment>
<evidence type="ECO:0000313" key="5">
    <source>
        <dbReference type="Proteomes" id="UP000774804"/>
    </source>
</evidence>
<dbReference type="VEuPathDB" id="FungiDB:PC110_g23537"/>
<evidence type="ECO:0000259" key="2">
    <source>
        <dbReference type="Pfam" id="PF05970"/>
    </source>
</evidence>
<dbReference type="EC" id="5.6.2.3" evidence="1"/>